<feature type="domain" description="DUF397" evidence="1">
    <location>
        <begin position="2"/>
        <end position="54"/>
    </location>
</feature>
<dbReference type="AlphaFoldDB" id="A0A101SWS4"/>
<accession>A0A101SWS4</accession>
<evidence type="ECO:0000313" key="3">
    <source>
        <dbReference type="Proteomes" id="UP000052982"/>
    </source>
</evidence>
<gene>
    <name evidence="2" type="ORF">AQJ64_22235</name>
</gene>
<dbReference type="EMBL" id="LMWW01000035">
    <property type="protein sequence ID" value="KUN81557.1"/>
    <property type="molecule type" value="Genomic_DNA"/>
</dbReference>
<reference evidence="2 3" key="1">
    <citation type="submission" date="2015-10" db="EMBL/GenBank/DDBJ databases">
        <title>Draft genome sequence of Streptomyces griseoruber DSM 40281, type strain for the species Streptomyces griseoruber.</title>
        <authorList>
            <person name="Ruckert C."/>
            <person name="Winkler A."/>
            <person name="Kalinowski J."/>
            <person name="Kampfer P."/>
            <person name="Glaeser S."/>
        </authorList>
    </citation>
    <scope>NUCLEOTIDE SEQUENCE [LARGE SCALE GENOMIC DNA]</scope>
    <source>
        <strain evidence="2 3">DSM 40281</strain>
    </source>
</reference>
<name>A0A101SWS4_9ACTN</name>
<sequence length="59" mass="6449">MTQWQKSTYSGGADGNDCLELAATETDLLLRESDDPTRILPLTPTNLAALLTHLHADRP</sequence>
<organism evidence="2 3">
    <name type="scientific">Streptomyces griseoruber</name>
    <dbReference type="NCBI Taxonomy" id="1943"/>
    <lineage>
        <taxon>Bacteria</taxon>
        <taxon>Bacillati</taxon>
        <taxon>Actinomycetota</taxon>
        <taxon>Actinomycetes</taxon>
        <taxon>Kitasatosporales</taxon>
        <taxon>Streptomycetaceae</taxon>
        <taxon>Streptomyces</taxon>
    </lineage>
</organism>
<evidence type="ECO:0000259" key="1">
    <source>
        <dbReference type="Pfam" id="PF04149"/>
    </source>
</evidence>
<proteinExistence type="predicted"/>
<dbReference type="Proteomes" id="UP000052982">
    <property type="component" value="Unassembled WGS sequence"/>
</dbReference>
<evidence type="ECO:0000313" key="2">
    <source>
        <dbReference type="EMBL" id="KUN81557.1"/>
    </source>
</evidence>
<keyword evidence="3" id="KW-1185">Reference proteome</keyword>
<dbReference type="InterPro" id="IPR007278">
    <property type="entry name" value="DUF397"/>
</dbReference>
<dbReference type="STRING" id="1943.AQJ64_22235"/>
<comment type="caution">
    <text evidence="2">The sequence shown here is derived from an EMBL/GenBank/DDBJ whole genome shotgun (WGS) entry which is preliminary data.</text>
</comment>
<protein>
    <submittedName>
        <fullName evidence="2">Toxin-antitoxin system, toxin component</fullName>
    </submittedName>
</protein>
<dbReference type="Pfam" id="PF04149">
    <property type="entry name" value="DUF397"/>
    <property type="match status" value="1"/>
</dbReference>
<dbReference type="RefSeq" id="WP_059202897.1">
    <property type="nucleotide sequence ID" value="NZ_KQ948770.1"/>
</dbReference>